<keyword evidence="2" id="KW-1185">Reference proteome</keyword>
<evidence type="ECO:0000313" key="2">
    <source>
        <dbReference type="Proteomes" id="UP001153678"/>
    </source>
</evidence>
<feature type="non-terminal residue" evidence="1">
    <location>
        <position position="118"/>
    </location>
</feature>
<dbReference type="EMBL" id="CAMKVN010009140">
    <property type="protein sequence ID" value="CAI2193140.1"/>
    <property type="molecule type" value="Genomic_DNA"/>
</dbReference>
<dbReference type="OrthoDB" id="2416777at2759"/>
<gene>
    <name evidence="1" type="ORF">FWILDA_LOCUS15926</name>
</gene>
<comment type="caution">
    <text evidence="1">The sequence shown here is derived from an EMBL/GenBank/DDBJ whole genome shotgun (WGS) entry which is preliminary data.</text>
</comment>
<sequence>NNTISYKIDESLAIITFIEFEYQKCLSIRYFIEKLYSFIASTGTSLQIIKIDENQEVIGNLIKNADFNAFATSWKLSLKEAEILKFNQKHSIANIIALKHFYILPEAQKHFLWLSYFR</sequence>
<proteinExistence type="predicted"/>
<protein>
    <submittedName>
        <fullName evidence="1">9784_t:CDS:1</fullName>
    </submittedName>
</protein>
<organism evidence="1 2">
    <name type="scientific">Funneliformis geosporum</name>
    <dbReference type="NCBI Taxonomy" id="1117311"/>
    <lineage>
        <taxon>Eukaryota</taxon>
        <taxon>Fungi</taxon>
        <taxon>Fungi incertae sedis</taxon>
        <taxon>Mucoromycota</taxon>
        <taxon>Glomeromycotina</taxon>
        <taxon>Glomeromycetes</taxon>
        <taxon>Glomerales</taxon>
        <taxon>Glomeraceae</taxon>
        <taxon>Funneliformis</taxon>
    </lineage>
</organism>
<reference evidence="1" key="1">
    <citation type="submission" date="2022-08" db="EMBL/GenBank/DDBJ databases">
        <authorList>
            <person name="Kallberg Y."/>
            <person name="Tangrot J."/>
            <person name="Rosling A."/>
        </authorList>
    </citation>
    <scope>NUCLEOTIDE SEQUENCE</scope>
    <source>
        <strain evidence="1">Wild A</strain>
    </source>
</reference>
<dbReference type="Proteomes" id="UP001153678">
    <property type="component" value="Unassembled WGS sequence"/>
</dbReference>
<evidence type="ECO:0000313" key="1">
    <source>
        <dbReference type="EMBL" id="CAI2193140.1"/>
    </source>
</evidence>
<accession>A0A9W4T5C1</accession>
<name>A0A9W4T5C1_9GLOM</name>
<feature type="non-terminal residue" evidence="1">
    <location>
        <position position="1"/>
    </location>
</feature>
<dbReference type="AlphaFoldDB" id="A0A9W4T5C1"/>